<evidence type="ECO:0000313" key="1">
    <source>
        <dbReference type="EMBL" id="MDO5968214.1"/>
    </source>
</evidence>
<evidence type="ECO:0000313" key="2">
    <source>
        <dbReference type="Proteomes" id="UP001176883"/>
    </source>
</evidence>
<comment type="caution">
    <text evidence="1">The sequence shown here is derived from an EMBL/GenBank/DDBJ whole genome shotgun (WGS) entry which is preliminary data.</text>
</comment>
<dbReference type="EMBL" id="JAUOEK010000013">
    <property type="protein sequence ID" value="MDO5968214.1"/>
    <property type="molecule type" value="Genomic_DNA"/>
</dbReference>
<name>A0ABT8W578_9FLAO</name>
<reference evidence="1" key="1">
    <citation type="submission" date="2023-07" db="EMBL/GenBank/DDBJ databases">
        <title>Two novel species in the genus Flavivirga.</title>
        <authorList>
            <person name="Kwon K."/>
        </authorList>
    </citation>
    <scope>NUCLEOTIDE SEQUENCE</scope>
    <source>
        <strain evidence="1">KCTC 52353</strain>
    </source>
</reference>
<dbReference type="RefSeq" id="WP_303275899.1">
    <property type="nucleotide sequence ID" value="NZ_JAUOEK010000013.1"/>
</dbReference>
<organism evidence="1 2">
    <name type="scientific">Flavivirga aquimarina</name>
    <dbReference type="NCBI Taxonomy" id="2027862"/>
    <lineage>
        <taxon>Bacteria</taxon>
        <taxon>Pseudomonadati</taxon>
        <taxon>Bacteroidota</taxon>
        <taxon>Flavobacteriia</taxon>
        <taxon>Flavobacteriales</taxon>
        <taxon>Flavobacteriaceae</taxon>
        <taxon>Flavivirga</taxon>
    </lineage>
</organism>
<keyword evidence="2" id="KW-1185">Reference proteome</keyword>
<accession>A0ABT8W578</accession>
<dbReference type="PROSITE" id="PS51257">
    <property type="entry name" value="PROKAR_LIPOPROTEIN"/>
    <property type="match status" value="1"/>
</dbReference>
<protein>
    <submittedName>
        <fullName evidence="1">Septum formation inhibitor Maf</fullName>
    </submittedName>
</protein>
<proteinExistence type="predicted"/>
<sequence length="317" mass="36983">MKKILKTRGLFWCTIGLLTFMSSCQKNTKAKDIAEKTEKWETHFTIEKPFNKNELSKNFKDYWYAGEAEISSYKLEQARYGEIRNGHAVLIYVTEDFLPDTQVKADKQNADNIPVLKLNATKNFNTGIYPYSIMQSTFYPVSNNKHAIKISSSMQEWCGHVYSQLNNKEQFEIMSHSYFEGEADKRFNLDKAILENELWTQLRIDPKSLPTGDLEIIPSFEYNRLRHLPIKAYKAKASLMNGSYTLHYPNLNRTLVINFTPNFPFDILGWEETFKSGFGPKAKELTTKATKLKTIKSAYWRKNHNKDEILRKELQLK</sequence>
<gene>
    <name evidence="1" type="ORF">Q4Q35_00185</name>
</gene>
<dbReference type="Proteomes" id="UP001176883">
    <property type="component" value="Unassembled WGS sequence"/>
</dbReference>